<dbReference type="GO" id="GO:0016616">
    <property type="term" value="F:oxidoreductase activity, acting on the CH-OH group of donors, NAD or NADP as acceptor"/>
    <property type="evidence" value="ECO:0007669"/>
    <property type="project" value="UniProtKB-ARBA"/>
</dbReference>
<reference evidence="4 5" key="1">
    <citation type="journal article" date="2018" name="IMA Fungus">
        <title>IMA Genome-F 9: Draft genome sequence of Annulohypoxylon stygium, Aspergillus mulundensis, Berkeleyomyces basicola (syn. Thielaviopsis basicola), Ceratocystis smalleyi, two Cercospora beticola strains, Coleophoma cylindrospora, Fusarium fracticaudum, Phialophora cf. hyalina, and Morchella septimelata.</title>
        <authorList>
            <person name="Wingfield B.D."/>
            <person name="Bills G.F."/>
            <person name="Dong Y."/>
            <person name="Huang W."/>
            <person name="Nel W.J."/>
            <person name="Swalarsk-Parry B.S."/>
            <person name="Vaghefi N."/>
            <person name="Wilken P.M."/>
            <person name="An Z."/>
            <person name="de Beer Z.W."/>
            <person name="De Vos L."/>
            <person name="Chen L."/>
            <person name="Duong T.A."/>
            <person name="Gao Y."/>
            <person name="Hammerbacher A."/>
            <person name="Kikkert J.R."/>
            <person name="Li Y."/>
            <person name="Li H."/>
            <person name="Li K."/>
            <person name="Li Q."/>
            <person name="Liu X."/>
            <person name="Ma X."/>
            <person name="Naidoo K."/>
            <person name="Pethybridge S.J."/>
            <person name="Sun J."/>
            <person name="Steenkamp E.T."/>
            <person name="van der Nest M.A."/>
            <person name="van Wyk S."/>
            <person name="Wingfield M.J."/>
            <person name="Xiong C."/>
            <person name="Yue Q."/>
            <person name="Zhang X."/>
        </authorList>
    </citation>
    <scope>NUCLEOTIDE SEQUENCE [LARGE SCALE GENOMIC DNA]</scope>
    <source>
        <strain evidence="4 5">BP 5553</strain>
    </source>
</reference>
<dbReference type="OrthoDB" id="1888931at2759"/>
<sequence length="292" mass="31790">MATLRTAARRLVLGQSFAKPIVSFQSHRSLMTLPSFSLEGKTCVVTGAARGIGKEFLTAFALSGARGACVDLSLQSGKDSIAHIKEHISSQPTVSNSYDPELRAYSCDVTSESEVQETWKSIVKDFGKVDVVVTAAGIVANYEAENYPYDRWKNMIDVNLNGSFLFAREAGKYWINQKLKGNLILVSSMSASICVRPQKQAAYNASKGAVSLLGRSLATEWADKGIRVNSLCPGYMKTDLIIGLLEHEGQEIEDNWVKDIPMGRLGHPSELQGTVVWMASDASSYLNGSDIV</sequence>
<dbReference type="RefSeq" id="XP_031868744.1">
    <property type="nucleotide sequence ID" value="XM_032015323.1"/>
</dbReference>
<evidence type="ECO:0008006" key="6">
    <source>
        <dbReference type="Google" id="ProtNLM"/>
    </source>
</evidence>
<accession>A0A370TKN9</accession>
<evidence type="ECO:0000256" key="3">
    <source>
        <dbReference type="ARBA" id="ARBA00023002"/>
    </source>
</evidence>
<protein>
    <recommendedName>
        <fullName evidence="6">NAD(P)-binding protein</fullName>
    </recommendedName>
</protein>
<dbReference type="PROSITE" id="PS00061">
    <property type="entry name" value="ADH_SHORT"/>
    <property type="match status" value="1"/>
</dbReference>
<dbReference type="PRINTS" id="PR00080">
    <property type="entry name" value="SDRFAMILY"/>
</dbReference>
<keyword evidence="5" id="KW-1185">Reference proteome</keyword>
<evidence type="ECO:0000256" key="2">
    <source>
        <dbReference type="ARBA" id="ARBA00022857"/>
    </source>
</evidence>
<comment type="caution">
    <text evidence="4">The sequence shown here is derived from an EMBL/GenBank/DDBJ whole genome shotgun (WGS) entry which is preliminary data.</text>
</comment>
<dbReference type="Proteomes" id="UP000254866">
    <property type="component" value="Unassembled WGS sequence"/>
</dbReference>
<dbReference type="SUPFAM" id="SSF51735">
    <property type="entry name" value="NAD(P)-binding Rossmann-fold domains"/>
    <property type="match status" value="1"/>
</dbReference>
<dbReference type="Pfam" id="PF13561">
    <property type="entry name" value="adh_short_C2"/>
    <property type="match status" value="1"/>
</dbReference>
<gene>
    <name evidence="4" type="ORF">BP5553_06700</name>
</gene>
<evidence type="ECO:0000256" key="1">
    <source>
        <dbReference type="ARBA" id="ARBA00006484"/>
    </source>
</evidence>
<dbReference type="InterPro" id="IPR036291">
    <property type="entry name" value="NAD(P)-bd_dom_sf"/>
</dbReference>
<name>A0A370TKN9_9HELO</name>
<dbReference type="PANTHER" id="PTHR43008:SF14">
    <property type="entry name" value="DEHYDROGENASE ARBD, PUTATIVE-RELATED"/>
    <property type="match status" value="1"/>
</dbReference>
<dbReference type="GO" id="GO:0009688">
    <property type="term" value="P:abscisic acid biosynthetic process"/>
    <property type="evidence" value="ECO:0007669"/>
    <property type="project" value="UniProtKB-ARBA"/>
</dbReference>
<evidence type="ECO:0000313" key="4">
    <source>
        <dbReference type="EMBL" id="RDL36088.1"/>
    </source>
</evidence>
<dbReference type="EMBL" id="NPIC01000005">
    <property type="protein sequence ID" value="RDL36088.1"/>
    <property type="molecule type" value="Genomic_DNA"/>
</dbReference>
<dbReference type="InterPro" id="IPR020904">
    <property type="entry name" value="Sc_DH/Rdtase_CS"/>
</dbReference>
<dbReference type="InterPro" id="IPR002347">
    <property type="entry name" value="SDR_fam"/>
</dbReference>
<dbReference type="GO" id="GO:0050664">
    <property type="term" value="F:oxidoreductase activity, acting on NAD(P)H, oxygen as acceptor"/>
    <property type="evidence" value="ECO:0007669"/>
    <property type="project" value="TreeGrafter"/>
</dbReference>
<dbReference type="FunFam" id="3.40.50.720:FF:000084">
    <property type="entry name" value="Short-chain dehydrogenase reductase"/>
    <property type="match status" value="1"/>
</dbReference>
<comment type="similarity">
    <text evidence="1">Belongs to the short-chain dehydrogenases/reductases (SDR) family.</text>
</comment>
<dbReference type="STRING" id="2656787.A0A370TKN9"/>
<dbReference type="GeneID" id="43599549"/>
<keyword evidence="2" id="KW-0521">NADP</keyword>
<dbReference type="Gene3D" id="3.40.50.720">
    <property type="entry name" value="NAD(P)-binding Rossmann-like Domain"/>
    <property type="match status" value="1"/>
</dbReference>
<evidence type="ECO:0000313" key="5">
    <source>
        <dbReference type="Proteomes" id="UP000254866"/>
    </source>
</evidence>
<proteinExistence type="inferred from homology"/>
<dbReference type="PRINTS" id="PR00081">
    <property type="entry name" value="GDHRDH"/>
</dbReference>
<dbReference type="AlphaFoldDB" id="A0A370TKN9"/>
<organism evidence="4 5">
    <name type="scientific">Venustampulla echinocandica</name>
    <dbReference type="NCBI Taxonomy" id="2656787"/>
    <lineage>
        <taxon>Eukaryota</taxon>
        <taxon>Fungi</taxon>
        <taxon>Dikarya</taxon>
        <taxon>Ascomycota</taxon>
        <taxon>Pezizomycotina</taxon>
        <taxon>Leotiomycetes</taxon>
        <taxon>Helotiales</taxon>
        <taxon>Pleuroascaceae</taxon>
        <taxon>Venustampulla</taxon>
    </lineage>
</organism>
<keyword evidence="3" id="KW-0560">Oxidoreductase</keyword>
<dbReference type="PANTHER" id="PTHR43008">
    <property type="entry name" value="BENZIL REDUCTASE"/>
    <property type="match status" value="1"/>
</dbReference>